<gene>
    <name evidence="5" type="ORF">METZ01_LOCUS304256</name>
</gene>
<proteinExistence type="predicted"/>
<dbReference type="GO" id="GO:0016887">
    <property type="term" value="F:ATP hydrolysis activity"/>
    <property type="evidence" value="ECO:0007669"/>
    <property type="project" value="InterPro"/>
</dbReference>
<sequence>MDFSLVADYKPKGDQPEAIRKLVDSVRSNNRHQTLLGVTGSGKTFTMANVIEQLQRSALIISHNKTLAAQLYSEFKAFFPHNAVEYFVSYYDYYQPEAYVPSTDSYIEKDSSINEEIERLRLAATGSLISRRDVIVVASVSCIYGLGSPDDFRSLSFEVSVGEEFGRDKLLEKLVEGLYARNDVELKAGNFRVRGDVIDVFPAYSQNLLRIEFWGDEVENIRELDPVSGETLNRLESYRVYPANQYVTTKDKVGVAIAAIRQELEERVAWFESENLLLEAQRIRMRTEYDLEMLQEIGFCNGIENYSRHLSGRKPGQRPWCLIDFFPDDMLLFLDESHVTLPQLGG</sequence>
<dbReference type="PROSITE" id="PS51192">
    <property type="entry name" value="HELICASE_ATP_BIND_1"/>
    <property type="match status" value="1"/>
</dbReference>
<evidence type="ECO:0000256" key="3">
    <source>
        <dbReference type="ARBA" id="ARBA00022840"/>
    </source>
</evidence>
<dbReference type="InterPro" id="IPR004807">
    <property type="entry name" value="UvrB"/>
</dbReference>
<dbReference type="PANTHER" id="PTHR24029:SF0">
    <property type="entry name" value="UVRABC SYSTEM PROTEIN B"/>
    <property type="match status" value="1"/>
</dbReference>
<evidence type="ECO:0000256" key="2">
    <source>
        <dbReference type="ARBA" id="ARBA00022741"/>
    </source>
</evidence>
<dbReference type="InterPro" id="IPR041471">
    <property type="entry name" value="UvrB_inter"/>
</dbReference>
<evidence type="ECO:0000259" key="4">
    <source>
        <dbReference type="PROSITE" id="PS51192"/>
    </source>
</evidence>
<dbReference type="AlphaFoldDB" id="A0A382MV72"/>
<keyword evidence="2" id="KW-0547">Nucleotide-binding</keyword>
<dbReference type="InterPro" id="IPR014001">
    <property type="entry name" value="Helicase_ATP-bd"/>
</dbReference>
<accession>A0A382MV72</accession>
<name>A0A382MV72_9ZZZZ</name>
<dbReference type="GO" id="GO:0006289">
    <property type="term" value="P:nucleotide-excision repair"/>
    <property type="evidence" value="ECO:0007669"/>
    <property type="project" value="InterPro"/>
</dbReference>
<feature type="domain" description="Helicase ATP-binding" evidence="4">
    <location>
        <begin position="24"/>
        <end position="157"/>
    </location>
</feature>
<dbReference type="GO" id="GO:0009380">
    <property type="term" value="C:excinuclease repair complex"/>
    <property type="evidence" value="ECO:0007669"/>
    <property type="project" value="InterPro"/>
</dbReference>
<dbReference type="Pfam" id="PF17757">
    <property type="entry name" value="UvrB_inter"/>
    <property type="match status" value="1"/>
</dbReference>
<dbReference type="Pfam" id="PF04851">
    <property type="entry name" value="ResIII"/>
    <property type="match status" value="1"/>
</dbReference>
<dbReference type="GO" id="GO:0005524">
    <property type="term" value="F:ATP binding"/>
    <property type="evidence" value="ECO:0007669"/>
    <property type="project" value="UniProtKB-KW"/>
</dbReference>
<keyword evidence="1" id="KW-0963">Cytoplasm</keyword>
<dbReference type="SUPFAM" id="SSF52540">
    <property type="entry name" value="P-loop containing nucleoside triphosphate hydrolases"/>
    <property type="match status" value="1"/>
</dbReference>
<keyword evidence="3" id="KW-0067">ATP-binding</keyword>
<evidence type="ECO:0000256" key="1">
    <source>
        <dbReference type="ARBA" id="ARBA00022490"/>
    </source>
</evidence>
<dbReference type="InterPro" id="IPR006935">
    <property type="entry name" value="Helicase/UvrB_N"/>
</dbReference>
<dbReference type="Gene3D" id="3.40.50.300">
    <property type="entry name" value="P-loop containing nucleotide triphosphate hydrolases"/>
    <property type="match status" value="1"/>
</dbReference>
<feature type="non-terminal residue" evidence="5">
    <location>
        <position position="346"/>
    </location>
</feature>
<protein>
    <recommendedName>
        <fullName evidence="4">Helicase ATP-binding domain-containing protein</fullName>
    </recommendedName>
</protein>
<organism evidence="5">
    <name type="scientific">marine metagenome</name>
    <dbReference type="NCBI Taxonomy" id="408172"/>
    <lineage>
        <taxon>unclassified sequences</taxon>
        <taxon>metagenomes</taxon>
        <taxon>ecological metagenomes</taxon>
    </lineage>
</organism>
<reference evidence="5" key="1">
    <citation type="submission" date="2018-05" db="EMBL/GenBank/DDBJ databases">
        <authorList>
            <person name="Lanie J.A."/>
            <person name="Ng W.-L."/>
            <person name="Kazmierczak K.M."/>
            <person name="Andrzejewski T.M."/>
            <person name="Davidsen T.M."/>
            <person name="Wayne K.J."/>
            <person name="Tettelin H."/>
            <person name="Glass J.I."/>
            <person name="Rusch D."/>
            <person name="Podicherti R."/>
            <person name="Tsui H.-C.T."/>
            <person name="Winkler M.E."/>
        </authorList>
    </citation>
    <scope>NUCLEOTIDE SEQUENCE</scope>
</reference>
<dbReference type="InterPro" id="IPR027417">
    <property type="entry name" value="P-loop_NTPase"/>
</dbReference>
<dbReference type="PANTHER" id="PTHR24029">
    <property type="entry name" value="UVRABC SYSTEM PROTEIN B"/>
    <property type="match status" value="1"/>
</dbReference>
<dbReference type="EMBL" id="UINC01095371">
    <property type="protein sequence ID" value="SVC51402.1"/>
    <property type="molecule type" value="Genomic_DNA"/>
</dbReference>
<evidence type="ECO:0000313" key="5">
    <source>
        <dbReference type="EMBL" id="SVC51402.1"/>
    </source>
</evidence>
<dbReference type="Gene3D" id="6.10.140.240">
    <property type="match status" value="1"/>
</dbReference>
<dbReference type="GO" id="GO:0003677">
    <property type="term" value="F:DNA binding"/>
    <property type="evidence" value="ECO:0007669"/>
    <property type="project" value="InterPro"/>
</dbReference>
<dbReference type="SMART" id="SM00487">
    <property type="entry name" value="DEXDc"/>
    <property type="match status" value="1"/>
</dbReference>